<dbReference type="EnsemblPlants" id="LPERR08G15950.1">
    <property type="protein sequence ID" value="LPERR08G15950.1"/>
    <property type="gene ID" value="LPERR08G15950"/>
</dbReference>
<reference evidence="2" key="2">
    <citation type="submission" date="2013-12" db="EMBL/GenBank/DDBJ databases">
        <authorList>
            <person name="Yu Y."/>
            <person name="Lee S."/>
            <person name="de Baynast K."/>
            <person name="Wissotski M."/>
            <person name="Liu L."/>
            <person name="Talag J."/>
            <person name="Goicoechea J."/>
            <person name="Angelova A."/>
            <person name="Jetty R."/>
            <person name="Kudrna D."/>
            <person name="Golser W."/>
            <person name="Rivera L."/>
            <person name="Zhang J."/>
            <person name="Wing R."/>
        </authorList>
    </citation>
    <scope>NUCLEOTIDE SEQUENCE</scope>
</reference>
<accession>A0A0D9X993</accession>
<dbReference type="Gramene" id="LPERR08G15950.1">
    <property type="protein sequence ID" value="LPERR08G15950.1"/>
    <property type="gene ID" value="LPERR08G15950"/>
</dbReference>
<proteinExistence type="predicted"/>
<organism evidence="1 2">
    <name type="scientific">Leersia perrieri</name>
    <dbReference type="NCBI Taxonomy" id="77586"/>
    <lineage>
        <taxon>Eukaryota</taxon>
        <taxon>Viridiplantae</taxon>
        <taxon>Streptophyta</taxon>
        <taxon>Embryophyta</taxon>
        <taxon>Tracheophyta</taxon>
        <taxon>Spermatophyta</taxon>
        <taxon>Magnoliopsida</taxon>
        <taxon>Liliopsida</taxon>
        <taxon>Poales</taxon>
        <taxon>Poaceae</taxon>
        <taxon>BOP clade</taxon>
        <taxon>Oryzoideae</taxon>
        <taxon>Oryzeae</taxon>
        <taxon>Oryzinae</taxon>
        <taxon>Leersia</taxon>
    </lineage>
</organism>
<protein>
    <submittedName>
        <fullName evidence="1">Uncharacterized protein</fullName>
    </submittedName>
</protein>
<reference evidence="1" key="3">
    <citation type="submission" date="2015-04" db="UniProtKB">
        <authorList>
            <consortium name="EnsemblPlants"/>
        </authorList>
    </citation>
    <scope>IDENTIFICATION</scope>
</reference>
<dbReference type="AlphaFoldDB" id="A0A0D9X993"/>
<sequence length="68" mass="7351">MEAEGDGTTGHRFGVSSCRVIMGPVFGHGDQLEKKYSLAAAAMTAMPASYAASAKRDSQRLPVEWEQY</sequence>
<keyword evidence="2" id="KW-1185">Reference proteome</keyword>
<dbReference type="HOGENOM" id="CLU_2797626_0_0_1"/>
<dbReference type="Proteomes" id="UP000032180">
    <property type="component" value="Chromosome 8"/>
</dbReference>
<evidence type="ECO:0000313" key="2">
    <source>
        <dbReference type="Proteomes" id="UP000032180"/>
    </source>
</evidence>
<reference evidence="1 2" key="1">
    <citation type="submission" date="2012-08" db="EMBL/GenBank/DDBJ databases">
        <title>Oryza genome evolution.</title>
        <authorList>
            <person name="Wing R.A."/>
        </authorList>
    </citation>
    <scope>NUCLEOTIDE SEQUENCE</scope>
</reference>
<evidence type="ECO:0000313" key="1">
    <source>
        <dbReference type="EnsemblPlants" id="LPERR08G15950.1"/>
    </source>
</evidence>
<name>A0A0D9X993_9ORYZ</name>